<feature type="compositionally biased region" description="Low complexity" evidence="1">
    <location>
        <begin position="1"/>
        <end position="13"/>
    </location>
</feature>
<proteinExistence type="predicted"/>
<feature type="region of interest" description="Disordered" evidence="1">
    <location>
        <begin position="1"/>
        <end position="206"/>
    </location>
</feature>
<evidence type="ECO:0000256" key="1">
    <source>
        <dbReference type="SAM" id="MobiDB-lite"/>
    </source>
</evidence>
<keyword evidence="4" id="KW-1185">Reference proteome</keyword>
<evidence type="ECO:0000259" key="2">
    <source>
        <dbReference type="SMART" id="SM01348"/>
    </source>
</evidence>
<evidence type="ECO:0000313" key="4">
    <source>
        <dbReference type="Proteomes" id="UP000683360"/>
    </source>
</evidence>
<feature type="region of interest" description="Disordered" evidence="1">
    <location>
        <begin position="229"/>
        <end position="258"/>
    </location>
</feature>
<dbReference type="InterPro" id="IPR013908">
    <property type="entry name" value="Nibrin_C"/>
</dbReference>
<protein>
    <submittedName>
        <fullName evidence="3">NBN</fullName>
    </submittedName>
</protein>
<dbReference type="Pfam" id="PF08599">
    <property type="entry name" value="Nbs1_C"/>
    <property type="match status" value="1"/>
</dbReference>
<feature type="region of interest" description="Disordered" evidence="1">
    <location>
        <begin position="332"/>
        <end position="356"/>
    </location>
</feature>
<gene>
    <name evidence="3" type="ORF">MEDL_33892</name>
</gene>
<reference evidence="3" key="1">
    <citation type="submission" date="2021-03" db="EMBL/GenBank/DDBJ databases">
        <authorList>
            <person name="Bekaert M."/>
        </authorList>
    </citation>
    <scope>NUCLEOTIDE SEQUENCE</scope>
</reference>
<feature type="compositionally biased region" description="Polar residues" evidence="1">
    <location>
        <begin position="236"/>
        <end position="255"/>
    </location>
</feature>
<organism evidence="3 4">
    <name type="scientific">Mytilus edulis</name>
    <name type="common">Blue mussel</name>
    <dbReference type="NCBI Taxonomy" id="6550"/>
    <lineage>
        <taxon>Eukaryota</taxon>
        <taxon>Metazoa</taxon>
        <taxon>Spiralia</taxon>
        <taxon>Lophotrochozoa</taxon>
        <taxon>Mollusca</taxon>
        <taxon>Bivalvia</taxon>
        <taxon>Autobranchia</taxon>
        <taxon>Pteriomorphia</taxon>
        <taxon>Mytilida</taxon>
        <taxon>Mytiloidea</taxon>
        <taxon>Mytilidae</taxon>
        <taxon>Mytilinae</taxon>
        <taxon>Mytilus</taxon>
    </lineage>
</organism>
<feature type="domain" description="Nibrin C-terminal" evidence="2">
    <location>
        <begin position="287"/>
        <end position="348"/>
    </location>
</feature>
<dbReference type="SMART" id="SM01348">
    <property type="entry name" value="Nbs1_C"/>
    <property type="match status" value="1"/>
</dbReference>
<comment type="caution">
    <text evidence="3">The sequence shown here is derived from an EMBL/GenBank/DDBJ whole genome shotgun (WGS) entry which is preliminary data.</text>
</comment>
<feature type="compositionally biased region" description="Basic residues" evidence="1">
    <location>
        <begin position="133"/>
        <end position="143"/>
    </location>
</feature>
<accession>A0A8S3SQS0</accession>
<feature type="compositionally biased region" description="Low complexity" evidence="1">
    <location>
        <begin position="22"/>
        <end position="35"/>
    </location>
</feature>
<dbReference type="OrthoDB" id="552194at2759"/>
<name>A0A8S3SQS0_MYTED</name>
<dbReference type="Proteomes" id="UP000683360">
    <property type="component" value="Unassembled WGS sequence"/>
</dbReference>
<dbReference type="AlphaFoldDB" id="A0A8S3SQS0"/>
<dbReference type="EMBL" id="CAJPWZ010001661">
    <property type="protein sequence ID" value="CAG2220424.1"/>
    <property type="molecule type" value="Genomic_DNA"/>
</dbReference>
<sequence length="356" mass="40221">MSQKRSPSPVSRSSPRRQRNISPKSQTTSQRSPSPKSKKQNKSAGIVKKEIIEDSDDEIESKNKHRVIVDDSDDEFPDFRSKKIPLKQKSPKTSSANSDDGFPDFHTKTKGKQLKAASESINVSDSDEEFHVGKPRSSQRKSVKHEASPAPRSKSKHMGDGDADSNEQNNTGANVMRTGKRKTLVEDSDEEIDVQPKGKKRQVIENSDDEFDRLTRKFVVPEDKNLNREEIKTEVTEPQTGFISAAEENQNNTPTDYVKEEDLPSRCINIQFVDLVARKPNKLCQKQSLFKSRENAGANSLPRIIGGSDLIAHTATNRKDLDDWFKETIQAESQTNESEKKAQDLFNWEPNKKRSK</sequence>
<evidence type="ECO:0000313" key="3">
    <source>
        <dbReference type="EMBL" id="CAG2220424.1"/>
    </source>
</evidence>